<evidence type="ECO:0000313" key="2">
    <source>
        <dbReference type="Proteomes" id="UP001157502"/>
    </source>
</evidence>
<organism evidence="1 2">
    <name type="scientific">Dallia pectoralis</name>
    <name type="common">Alaska blackfish</name>
    <dbReference type="NCBI Taxonomy" id="75939"/>
    <lineage>
        <taxon>Eukaryota</taxon>
        <taxon>Metazoa</taxon>
        <taxon>Chordata</taxon>
        <taxon>Craniata</taxon>
        <taxon>Vertebrata</taxon>
        <taxon>Euteleostomi</taxon>
        <taxon>Actinopterygii</taxon>
        <taxon>Neopterygii</taxon>
        <taxon>Teleostei</taxon>
        <taxon>Protacanthopterygii</taxon>
        <taxon>Esociformes</taxon>
        <taxon>Umbridae</taxon>
        <taxon>Dallia</taxon>
    </lineage>
</organism>
<proteinExistence type="predicted"/>
<evidence type="ECO:0000313" key="1">
    <source>
        <dbReference type="EMBL" id="KAJ7994379.1"/>
    </source>
</evidence>
<gene>
    <name evidence="1" type="ORF">DPEC_G00265250</name>
</gene>
<accession>A0ACC2FSN8</accession>
<dbReference type="Proteomes" id="UP001157502">
    <property type="component" value="Chromosome 23"/>
</dbReference>
<comment type="caution">
    <text evidence="1">The sequence shown here is derived from an EMBL/GenBank/DDBJ whole genome shotgun (WGS) entry which is preliminary data.</text>
</comment>
<reference evidence="1" key="1">
    <citation type="submission" date="2021-05" db="EMBL/GenBank/DDBJ databases">
        <authorList>
            <person name="Pan Q."/>
            <person name="Jouanno E."/>
            <person name="Zahm M."/>
            <person name="Klopp C."/>
            <person name="Cabau C."/>
            <person name="Louis A."/>
            <person name="Berthelot C."/>
            <person name="Parey E."/>
            <person name="Roest Crollius H."/>
            <person name="Montfort J."/>
            <person name="Robinson-Rechavi M."/>
            <person name="Bouchez O."/>
            <person name="Lampietro C."/>
            <person name="Lopez Roques C."/>
            <person name="Donnadieu C."/>
            <person name="Postlethwait J."/>
            <person name="Bobe J."/>
            <person name="Dillon D."/>
            <person name="Chandos A."/>
            <person name="von Hippel F."/>
            <person name="Guiguen Y."/>
        </authorList>
    </citation>
    <scope>NUCLEOTIDE SEQUENCE</scope>
    <source>
        <strain evidence="1">YG-Jan2019</strain>
    </source>
</reference>
<protein>
    <submittedName>
        <fullName evidence="1">Uncharacterized protein</fullName>
    </submittedName>
</protein>
<keyword evidence="2" id="KW-1185">Reference proteome</keyword>
<name>A0ACC2FSN8_DALPE</name>
<sequence>MVVKRQHVPSGALEVYRQAQAWASFHGEPPSWSQPPLLISHHKASTVLLACPWLLLDQQSVSLKGITSQ</sequence>
<dbReference type="EMBL" id="CM055750">
    <property type="protein sequence ID" value="KAJ7994379.1"/>
    <property type="molecule type" value="Genomic_DNA"/>
</dbReference>